<evidence type="ECO:0000313" key="3">
    <source>
        <dbReference type="Proteomes" id="UP000287651"/>
    </source>
</evidence>
<proteinExistence type="predicted"/>
<sequence length="95" mass="10773">MGNRFCFDFYCECDATAEVSQYWYQSQGVARHLQRGERLWPRPPAKGRPTAASPQGQQPPRARPFAMSTRRSGQPARGSRQRLAHKGLTPTGQQR</sequence>
<dbReference type="Proteomes" id="UP000287651">
    <property type="component" value="Unassembled WGS sequence"/>
</dbReference>
<accession>A0A426YZC4</accession>
<reference evidence="2 3" key="1">
    <citation type="journal article" date="2014" name="Agronomy (Basel)">
        <title>A Draft Genome Sequence for Ensete ventricosum, the Drought-Tolerant Tree Against Hunger.</title>
        <authorList>
            <person name="Harrison J."/>
            <person name="Moore K.A."/>
            <person name="Paszkiewicz K."/>
            <person name="Jones T."/>
            <person name="Grant M."/>
            <person name="Ambacheew D."/>
            <person name="Muzemil S."/>
            <person name="Studholme D.J."/>
        </authorList>
    </citation>
    <scope>NUCLEOTIDE SEQUENCE [LARGE SCALE GENOMIC DNA]</scope>
</reference>
<comment type="caution">
    <text evidence="2">The sequence shown here is derived from an EMBL/GenBank/DDBJ whole genome shotgun (WGS) entry which is preliminary data.</text>
</comment>
<organism evidence="2 3">
    <name type="scientific">Ensete ventricosum</name>
    <name type="common">Abyssinian banana</name>
    <name type="synonym">Musa ensete</name>
    <dbReference type="NCBI Taxonomy" id="4639"/>
    <lineage>
        <taxon>Eukaryota</taxon>
        <taxon>Viridiplantae</taxon>
        <taxon>Streptophyta</taxon>
        <taxon>Embryophyta</taxon>
        <taxon>Tracheophyta</taxon>
        <taxon>Spermatophyta</taxon>
        <taxon>Magnoliopsida</taxon>
        <taxon>Liliopsida</taxon>
        <taxon>Zingiberales</taxon>
        <taxon>Musaceae</taxon>
        <taxon>Ensete</taxon>
    </lineage>
</organism>
<evidence type="ECO:0000313" key="2">
    <source>
        <dbReference type="EMBL" id="RRT57090.1"/>
    </source>
</evidence>
<evidence type="ECO:0000256" key="1">
    <source>
        <dbReference type="SAM" id="MobiDB-lite"/>
    </source>
</evidence>
<feature type="region of interest" description="Disordered" evidence="1">
    <location>
        <begin position="35"/>
        <end position="95"/>
    </location>
</feature>
<dbReference type="AlphaFoldDB" id="A0A426YZC4"/>
<name>A0A426YZC4_ENSVE</name>
<gene>
    <name evidence="2" type="ORF">B296_00041006</name>
</gene>
<protein>
    <submittedName>
        <fullName evidence="2">Uncharacterized protein</fullName>
    </submittedName>
</protein>
<dbReference type="EMBL" id="AMZH03009330">
    <property type="protein sequence ID" value="RRT57090.1"/>
    <property type="molecule type" value="Genomic_DNA"/>
</dbReference>